<dbReference type="InterPro" id="IPR002401">
    <property type="entry name" value="Cyt_P450_E_grp-I"/>
</dbReference>
<evidence type="ECO:0000256" key="3">
    <source>
        <dbReference type="ARBA" id="ARBA00022617"/>
    </source>
</evidence>
<dbReference type="Pfam" id="PF00067">
    <property type="entry name" value="p450"/>
    <property type="match status" value="1"/>
</dbReference>
<dbReference type="InterPro" id="IPR050665">
    <property type="entry name" value="Cytochrome_P450_Monooxygen"/>
</dbReference>
<dbReference type="EMBL" id="JAUJYO010000001">
    <property type="protein sequence ID" value="KAK1325337.1"/>
    <property type="molecule type" value="Genomic_DNA"/>
</dbReference>
<dbReference type="PRINTS" id="PR00385">
    <property type="entry name" value="P450"/>
</dbReference>
<feature type="region of interest" description="Disordered" evidence="13">
    <location>
        <begin position="317"/>
        <end position="355"/>
    </location>
</feature>
<keyword evidence="15" id="KW-1185">Reference proteome</keyword>
<dbReference type="Proteomes" id="UP001180020">
    <property type="component" value="Unassembled WGS sequence"/>
</dbReference>
<sequence>MCIDKEIKSMLTGLIRKKEHAVADGESSNNDLLGLLLQSTYCDDHQGSLNNPTRTYALTIEDIIEECKLFYFAGQETTAVWLTWTMVLLAMYPDWQERAREEVLKICGKKMTMILHEAMRLYPPVVALFIHTYKQIELGGVSFPAGVDLLLPTILFHHDHDLWGKDAKEFNPERFSQGVSKASKDPNAFLPFGWGPRICLGQNFAVIEAKMALTLMKDLHVQSKLLDVSSSSSPNVNWNFNKKFYISIGKYRYKNAMVSKLVKDALSSMLWLNSDDSVKVHACKMWLSWGRQTEQIHNRQFRGERRRETARVDRLQRKLNKAGSTPNLTLHQGPRLAGSPKTEEDQDDFSKDYET</sequence>
<dbReference type="GO" id="GO:0020037">
    <property type="term" value="F:heme binding"/>
    <property type="evidence" value="ECO:0007669"/>
    <property type="project" value="InterPro"/>
</dbReference>
<gene>
    <name evidence="14" type="primary">CYP72A1</name>
    <name evidence="14" type="ORF">QJS10_CPA01g01684</name>
</gene>
<evidence type="ECO:0000256" key="12">
    <source>
        <dbReference type="RuleBase" id="RU000461"/>
    </source>
</evidence>
<dbReference type="SUPFAM" id="SSF48264">
    <property type="entry name" value="Cytochrome P450"/>
    <property type="match status" value="1"/>
</dbReference>
<evidence type="ECO:0000256" key="8">
    <source>
        <dbReference type="ARBA" id="ARBA00023004"/>
    </source>
</evidence>
<comment type="similarity">
    <text evidence="2 12">Belongs to the cytochrome P450 family.</text>
</comment>
<dbReference type="GO" id="GO:0006629">
    <property type="term" value="P:lipid metabolic process"/>
    <property type="evidence" value="ECO:0007669"/>
    <property type="project" value="UniProtKB-ARBA"/>
</dbReference>
<feature type="binding site" description="axial binding residue" evidence="11">
    <location>
        <position position="199"/>
    </location>
    <ligand>
        <name>heme</name>
        <dbReference type="ChEBI" id="CHEBI:30413"/>
    </ligand>
    <ligandPart>
        <name>Fe</name>
        <dbReference type="ChEBI" id="CHEBI:18248"/>
    </ligandPart>
</feature>
<keyword evidence="4" id="KW-0812">Transmembrane</keyword>
<dbReference type="PANTHER" id="PTHR24282">
    <property type="entry name" value="CYTOCHROME P450 FAMILY MEMBER"/>
    <property type="match status" value="1"/>
</dbReference>
<dbReference type="InterPro" id="IPR036396">
    <property type="entry name" value="Cyt_P450_sf"/>
</dbReference>
<dbReference type="GO" id="GO:0016705">
    <property type="term" value="F:oxidoreductase activity, acting on paired donors, with incorporation or reduction of molecular oxygen"/>
    <property type="evidence" value="ECO:0007669"/>
    <property type="project" value="InterPro"/>
</dbReference>
<keyword evidence="8 11" id="KW-0408">Iron</keyword>
<evidence type="ECO:0000256" key="2">
    <source>
        <dbReference type="ARBA" id="ARBA00010617"/>
    </source>
</evidence>
<evidence type="ECO:0000256" key="6">
    <source>
        <dbReference type="ARBA" id="ARBA00022989"/>
    </source>
</evidence>
<keyword evidence="9 12" id="KW-0503">Monooxygenase</keyword>
<comment type="caution">
    <text evidence="14">The sequence shown here is derived from an EMBL/GenBank/DDBJ whole genome shotgun (WGS) entry which is preliminary data.</text>
</comment>
<comment type="subcellular location">
    <subcellularLocation>
        <location evidence="1">Membrane</location>
    </subcellularLocation>
</comment>
<dbReference type="GO" id="GO:0016020">
    <property type="term" value="C:membrane"/>
    <property type="evidence" value="ECO:0007669"/>
    <property type="project" value="UniProtKB-SubCell"/>
</dbReference>
<evidence type="ECO:0000256" key="5">
    <source>
        <dbReference type="ARBA" id="ARBA00022723"/>
    </source>
</evidence>
<accession>A0AAV9FIT1</accession>
<evidence type="ECO:0000313" key="14">
    <source>
        <dbReference type="EMBL" id="KAK1325337.1"/>
    </source>
</evidence>
<comment type="cofactor">
    <cofactor evidence="11">
        <name>heme</name>
        <dbReference type="ChEBI" id="CHEBI:30413"/>
    </cofactor>
</comment>
<dbReference type="Gene3D" id="1.10.630.10">
    <property type="entry name" value="Cytochrome P450"/>
    <property type="match status" value="1"/>
</dbReference>
<protein>
    <submittedName>
        <fullName evidence="14">Secologanin synthase</fullName>
    </submittedName>
</protein>
<evidence type="ECO:0000256" key="1">
    <source>
        <dbReference type="ARBA" id="ARBA00004370"/>
    </source>
</evidence>
<proteinExistence type="inferred from homology"/>
<dbReference type="PANTHER" id="PTHR24282:SF148">
    <property type="entry name" value="CYTOCHROME P450 72A15-LIKE"/>
    <property type="match status" value="1"/>
</dbReference>
<evidence type="ECO:0000256" key="4">
    <source>
        <dbReference type="ARBA" id="ARBA00022692"/>
    </source>
</evidence>
<reference evidence="14" key="2">
    <citation type="submission" date="2023-06" db="EMBL/GenBank/DDBJ databases">
        <authorList>
            <person name="Ma L."/>
            <person name="Liu K.-W."/>
            <person name="Li Z."/>
            <person name="Hsiao Y.-Y."/>
            <person name="Qi Y."/>
            <person name="Fu T."/>
            <person name="Tang G."/>
            <person name="Zhang D."/>
            <person name="Sun W.-H."/>
            <person name="Liu D.-K."/>
            <person name="Li Y."/>
            <person name="Chen G.-Z."/>
            <person name="Liu X.-D."/>
            <person name="Liao X.-Y."/>
            <person name="Jiang Y.-T."/>
            <person name="Yu X."/>
            <person name="Hao Y."/>
            <person name="Huang J."/>
            <person name="Zhao X.-W."/>
            <person name="Ke S."/>
            <person name="Chen Y.-Y."/>
            <person name="Wu W.-L."/>
            <person name="Hsu J.-L."/>
            <person name="Lin Y.-F."/>
            <person name="Huang M.-D."/>
            <person name="Li C.-Y."/>
            <person name="Huang L."/>
            <person name="Wang Z.-W."/>
            <person name="Zhao X."/>
            <person name="Zhong W.-Y."/>
            <person name="Peng D.-H."/>
            <person name="Ahmad S."/>
            <person name="Lan S."/>
            <person name="Zhang J.-S."/>
            <person name="Tsai W.-C."/>
            <person name="Van De Peer Y."/>
            <person name="Liu Z.-J."/>
        </authorList>
    </citation>
    <scope>NUCLEOTIDE SEQUENCE</scope>
    <source>
        <strain evidence="14">CP</strain>
        <tissue evidence="14">Leaves</tissue>
    </source>
</reference>
<keyword evidence="10" id="KW-0472">Membrane</keyword>
<evidence type="ECO:0000256" key="7">
    <source>
        <dbReference type="ARBA" id="ARBA00023002"/>
    </source>
</evidence>
<keyword evidence="3 11" id="KW-0349">Heme</keyword>
<dbReference type="AlphaFoldDB" id="A0AAV9FIT1"/>
<keyword evidence="7 12" id="KW-0560">Oxidoreductase</keyword>
<dbReference type="PROSITE" id="PS00086">
    <property type="entry name" value="CYTOCHROME_P450"/>
    <property type="match status" value="1"/>
</dbReference>
<dbReference type="PRINTS" id="PR00463">
    <property type="entry name" value="EP450I"/>
</dbReference>
<keyword evidence="6" id="KW-1133">Transmembrane helix</keyword>
<evidence type="ECO:0000256" key="10">
    <source>
        <dbReference type="ARBA" id="ARBA00023136"/>
    </source>
</evidence>
<evidence type="ECO:0000256" key="11">
    <source>
        <dbReference type="PIRSR" id="PIRSR602401-1"/>
    </source>
</evidence>
<dbReference type="InterPro" id="IPR017972">
    <property type="entry name" value="Cyt_P450_CS"/>
</dbReference>
<name>A0AAV9FIT1_ACOCL</name>
<reference evidence="14" key="1">
    <citation type="journal article" date="2023" name="Nat. Commun.">
        <title>Diploid and tetraploid genomes of Acorus and the evolution of monocots.</title>
        <authorList>
            <person name="Ma L."/>
            <person name="Liu K.W."/>
            <person name="Li Z."/>
            <person name="Hsiao Y.Y."/>
            <person name="Qi Y."/>
            <person name="Fu T."/>
            <person name="Tang G.D."/>
            <person name="Zhang D."/>
            <person name="Sun W.H."/>
            <person name="Liu D.K."/>
            <person name="Li Y."/>
            <person name="Chen G.Z."/>
            <person name="Liu X.D."/>
            <person name="Liao X.Y."/>
            <person name="Jiang Y.T."/>
            <person name="Yu X."/>
            <person name="Hao Y."/>
            <person name="Huang J."/>
            <person name="Zhao X.W."/>
            <person name="Ke S."/>
            <person name="Chen Y.Y."/>
            <person name="Wu W.L."/>
            <person name="Hsu J.L."/>
            <person name="Lin Y.F."/>
            <person name="Huang M.D."/>
            <person name="Li C.Y."/>
            <person name="Huang L."/>
            <person name="Wang Z.W."/>
            <person name="Zhao X."/>
            <person name="Zhong W.Y."/>
            <person name="Peng D.H."/>
            <person name="Ahmad S."/>
            <person name="Lan S."/>
            <person name="Zhang J.S."/>
            <person name="Tsai W.C."/>
            <person name="Van de Peer Y."/>
            <person name="Liu Z.J."/>
        </authorList>
    </citation>
    <scope>NUCLEOTIDE SEQUENCE</scope>
    <source>
        <strain evidence="14">CP</strain>
    </source>
</reference>
<evidence type="ECO:0000256" key="9">
    <source>
        <dbReference type="ARBA" id="ARBA00023033"/>
    </source>
</evidence>
<dbReference type="InterPro" id="IPR001128">
    <property type="entry name" value="Cyt_P450"/>
</dbReference>
<organism evidence="14 15">
    <name type="scientific">Acorus calamus</name>
    <name type="common">Sweet flag</name>
    <dbReference type="NCBI Taxonomy" id="4465"/>
    <lineage>
        <taxon>Eukaryota</taxon>
        <taxon>Viridiplantae</taxon>
        <taxon>Streptophyta</taxon>
        <taxon>Embryophyta</taxon>
        <taxon>Tracheophyta</taxon>
        <taxon>Spermatophyta</taxon>
        <taxon>Magnoliopsida</taxon>
        <taxon>Liliopsida</taxon>
        <taxon>Acoraceae</taxon>
        <taxon>Acorus</taxon>
    </lineage>
</organism>
<dbReference type="GO" id="GO:0005506">
    <property type="term" value="F:iron ion binding"/>
    <property type="evidence" value="ECO:0007669"/>
    <property type="project" value="InterPro"/>
</dbReference>
<keyword evidence="5 11" id="KW-0479">Metal-binding</keyword>
<evidence type="ECO:0000256" key="13">
    <source>
        <dbReference type="SAM" id="MobiDB-lite"/>
    </source>
</evidence>
<dbReference type="GO" id="GO:0004497">
    <property type="term" value="F:monooxygenase activity"/>
    <property type="evidence" value="ECO:0007669"/>
    <property type="project" value="UniProtKB-KW"/>
</dbReference>
<evidence type="ECO:0000313" key="15">
    <source>
        <dbReference type="Proteomes" id="UP001180020"/>
    </source>
</evidence>